<dbReference type="EMBL" id="VSRR010007529">
    <property type="protein sequence ID" value="MPC47067.1"/>
    <property type="molecule type" value="Genomic_DNA"/>
</dbReference>
<dbReference type="Proteomes" id="UP000324222">
    <property type="component" value="Unassembled WGS sequence"/>
</dbReference>
<organism evidence="1 2">
    <name type="scientific">Portunus trituberculatus</name>
    <name type="common">Swimming crab</name>
    <name type="synonym">Neptunus trituberculatus</name>
    <dbReference type="NCBI Taxonomy" id="210409"/>
    <lineage>
        <taxon>Eukaryota</taxon>
        <taxon>Metazoa</taxon>
        <taxon>Ecdysozoa</taxon>
        <taxon>Arthropoda</taxon>
        <taxon>Crustacea</taxon>
        <taxon>Multicrustacea</taxon>
        <taxon>Malacostraca</taxon>
        <taxon>Eumalacostraca</taxon>
        <taxon>Eucarida</taxon>
        <taxon>Decapoda</taxon>
        <taxon>Pleocyemata</taxon>
        <taxon>Brachyura</taxon>
        <taxon>Eubrachyura</taxon>
        <taxon>Portunoidea</taxon>
        <taxon>Portunidae</taxon>
        <taxon>Portuninae</taxon>
        <taxon>Portunus</taxon>
    </lineage>
</organism>
<evidence type="ECO:0000313" key="1">
    <source>
        <dbReference type="EMBL" id="MPC47067.1"/>
    </source>
</evidence>
<sequence>MAQPGCPESGMTDGLIELWNPSSAHGSFYNQSIFAKFSLTSCLTGFQSDMLSELCPQNLDPHSSQSSSSTFHPCLPISAATHPQFTQPTISSFTMIPLQLRSYGTTRVNG</sequence>
<keyword evidence="2" id="KW-1185">Reference proteome</keyword>
<comment type="caution">
    <text evidence="1">The sequence shown here is derived from an EMBL/GenBank/DDBJ whole genome shotgun (WGS) entry which is preliminary data.</text>
</comment>
<dbReference type="AlphaFoldDB" id="A0A5B7FNY4"/>
<name>A0A5B7FNY4_PORTR</name>
<protein>
    <submittedName>
        <fullName evidence="1">Uncharacterized protein</fullName>
    </submittedName>
</protein>
<reference evidence="1 2" key="1">
    <citation type="submission" date="2019-05" db="EMBL/GenBank/DDBJ databases">
        <title>Another draft genome of Portunus trituberculatus and its Hox gene families provides insights of decapod evolution.</title>
        <authorList>
            <person name="Jeong J.-H."/>
            <person name="Song I."/>
            <person name="Kim S."/>
            <person name="Choi T."/>
            <person name="Kim D."/>
            <person name="Ryu S."/>
            <person name="Kim W."/>
        </authorList>
    </citation>
    <scope>NUCLEOTIDE SEQUENCE [LARGE SCALE GENOMIC DNA]</scope>
    <source>
        <tissue evidence="1">Muscle</tissue>
    </source>
</reference>
<accession>A0A5B7FNY4</accession>
<proteinExistence type="predicted"/>
<gene>
    <name evidence="1" type="ORF">E2C01_040802</name>
</gene>
<evidence type="ECO:0000313" key="2">
    <source>
        <dbReference type="Proteomes" id="UP000324222"/>
    </source>
</evidence>